<feature type="binding site" evidence="17">
    <location>
        <position position="421"/>
    </location>
    <ligand>
        <name>ATP</name>
        <dbReference type="ChEBI" id="CHEBI:30616"/>
    </ligand>
</feature>
<dbReference type="InterPro" id="IPR008250">
    <property type="entry name" value="ATPase_P-typ_transduc_dom_A_sf"/>
</dbReference>
<keyword evidence="7 17" id="KW-0547">Nucleotide-binding</keyword>
<evidence type="ECO:0000256" key="10">
    <source>
        <dbReference type="ARBA" id="ARBA00022967"/>
    </source>
</evidence>
<evidence type="ECO:0000313" key="24">
    <source>
        <dbReference type="EMBL" id="KFW78264.1"/>
    </source>
</evidence>
<dbReference type="GO" id="GO:0005524">
    <property type="term" value="F:ATP binding"/>
    <property type="evidence" value="ECO:0007669"/>
    <property type="project" value="UniProtKB-UniRule"/>
</dbReference>
<feature type="binding site" evidence="17">
    <location>
        <position position="589"/>
    </location>
    <ligand>
        <name>ATP</name>
        <dbReference type="ChEBI" id="CHEBI:30616"/>
    </ligand>
</feature>
<feature type="binding site" evidence="17">
    <location>
        <position position="547"/>
    </location>
    <ligand>
        <name>ATP</name>
        <dbReference type="ChEBI" id="CHEBI:30616"/>
    </ligand>
</feature>
<evidence type="ECO:0000256" key="1">
    <source>
        <dbReference type="ARBA" id="ARBA00001946"/>
    </source>
</evidence>
<dbReference type="FunFam" id="3.40.1110.10:FF:000008">
    <property type="entry name" value="Phospholipid-transporting ATPase"/>
    <property type="match status" value="1"/>
</dbReference>
<evidence type="ECO:0000256" key="7">
    <source>
        <dbReference type="ARBA" id="ARBA00022741"/>
    </source>
</evidence>
<keyword evidence="4" id="KW-0813">Transport</keyword>
<feature type="transmembrane region" description="Helical" evidence="19">
    <location>
        <begin position="969"/>
        <end position="989"/>
    </location>
</feature>
<feature type="binding site" evidence="17">
    <location>
        <position position="833"/>
    </location>
    <ligand>
        <name>ATP</name>
        <dbReference type="ChEBI" id="CHEBI:30616"/>
    </ligand>
</feature>
<dbReference type="Gene3D" id="2.70.150.10">
    <property type="entry name" value="Calcium-transporting ATPase, cytoplasmic transduction domain A"/>
    <property type="match status" value="1"/>
</dbReference>
<evidence type="ECO:0000256" key="11">
    <source>
        <dbReference type="ARBA" id="ARBA00022989"/>
    </source>
</evidence>
<evidence type="ECO:0000259" key="23">
    <source>
        <dbReference type="Pfam" id="PF16212"/>
    </source>
</evidence>
<feature type="active site" description="4-aspartylphosphate intermediate" evidence="16">
    <location>
        <position position="421"/>
    </location>
</feature>
<feature type="binding site" evidence="17">
    <location>
        <position position="723"/>
    </location>
    <ligand>
        <name>ATP</name>
        <dbReference type="ChEBI" id="CHEBI:30616"/>
    </ligand>
</feature>
<dbReference type="PANTHER" id="PTHR24092:SF50">
    <property type="entry name" value="PHOSPHOLIPID-TRANSPORTING ATPASE IIB-RELATED"/>
    <property type="match status" value="1"/>
</dbReference>
<feature type="transmembrane region" description="Helical" evidence="19">
    <location>
        <begin position="1023"/>
        <end position="1042"/>
    </location>
</feature>
<feature type="binding site" evidence="17">
    <location>
        <position position="724"/>
    </location>
    <ligand>
        <name>ATP</name>
        <dbReference type="ChEBI" id="CHEBI:30616"/>
    </ligand>
</feature>
<keyword evidence="9 18" id="KW-0460">Magnesium</keyword>
<keyword evidence="11 19" id="KW-1133">Transmembrane helix</keyword>
<dbReference type="GO" id="GO:0045332">
    <property type="term" value="P:phospholipid translocation"/>
    <property type="evidence" value="ECO:0007669"/>
    <property type="project" value="TreeGrafter"/>
</dbReference>
<evidence type="ECO:0000256" key="3">
    <source>
        <dbReference type="ARBA" id="ARBA00008109"/>
    </source>
</evidence>
<feature type="transmembrane region" description="Helical" evidence="19">
    <location>
        <begin position="995"/>
        <end position="1016"/>
    </location>
</feature>
<evidence type="ECO:0000256" key="19">
    <source>
        <dbReference type="RuleBase" id="RU362033"/>
    </source>
</evidence>
<dbReference type="InterPro" id="IPR006539">
    <property type="entry name" value="P-type_ATPase_IV"/>
</dbReference>
<organism evidence="24 25">
    <name type="scientific">Manacus vitellinus</name>
    <name type="common">golden-collared manakin</name>
    <dbReference type="NCBI Taxonomy" id="328815"/>
    <lineage>
        <taxon>Eukaryota</taxon>
        <taxon>Metazoa</taxon>
        <taxon>Chordata</taxon>
        <taxon>Craniata</taxon>
        <taxon>Vertebrata</taxon>
        <taxon>Euteleostomi</taxon>
        <taxon>Archelosauria</taxon>
        <taxon>Archosauria</taxon>
        <taxon>Dinosauria</taxon>
        <taxon>Saurischia</taxon>
        <taxon>Theropoda</taxon>
        <taxon>Coelurosauria</taxon>
        <taxon>Aves</taxon>
        <taxon>Neognathae</taxon>
        <taxon>Neoaves</taxon>
        <taxon>Telluraves</taxon>
        <taxon>Australaves</taxon>
        <taxon>Passeriformes</taxon>
        <taxon>Pipridae</taxon>
        <taxon>Manacus</taxon>
    </lineage>
</organism>
<evidence type="ECO:0000256" key="2">
    <source>
        <dbReference type="ARBA" id="ARBA00004166"/>
    </source>
</evidence>
<feature type="binding site" evidence="17">
    <location>
        <position position="613"/>
    </location>
    <ligand>
        <name>ATP</name>
        <dbReference type="ChEBI" id="CHEBI:30616"/>
    </ligand>
</feature>
<evidence type="ECO:0000256" key="17">
    <source>
        <dbReference type="PIRSR" id="PIRSR606539-2"/>
    </source>
</evidence>
<dbReference type="InterPro" id="IPR036412">
    <property type="entry name" value="HAD-like_sf"/>
</dbReference>
<keyword evidence="13" id="KW-0445">Lipid transport</keyword>
<feature type="transmembrane region" description="Helical" evidence="19">
    <location>
        <begin position="1062"/>
        <end position="1086"/>
    </location>
</feature>
<dbReference type="InterPro" id="IPR023299">
    <property type="entry name" value="ATPase_P-typ_cyto_dom_N"/>
</dbReference>
<evidence type="ECO:0000259" key="22">
    <source>
        <dbReference type="Pfam" id="PF16209"/>
    </source>
</evidence>
<accession>A0A093S5S4</accession>
<comment type="similarity">
    <text evidence="3 19">Belongs to the cation transport ATPase (P-type) (TC 3.A.3) family. Type IV subfamily.</text>
</comment>
<dbReference type="NCBIfam" id="TIGR01494">
    <property type="entry name" value="ATPase_P-type"/>
    <property type="match status" value="2"/>
</dbReference>
<feature type="binding site" evidence="17">
    <location>
        <position position="422"/>
    </location>
    <ligand>
        <name>ATP</name>
        <dbReference type="ChEBI" id="CHEBI:30616"/>
    </ligand>
</feature>
<dbReference type="InterPro" id="IPR032630">
    <property type="entry name" value="P_typ_ATPase_c"/>
</dbReference>
<evidence type="ECO:0000256" key="8">
    <source>
        <dbReference type="ARBA" id="ARBA00022840"/>
    </source>
</evidence>
<dbReference type="Pfam" id="PF16209">
    <property type="entry name" value="PhoLip_ATPase_N"/>
    <property type="match status" value="1"/>
</dbReference>
<dbReference type="PANTHER" id="PTHR24092">
    <property type="entry name" value="PROBABLE PHOSPHOLIPID-TRANSPORTING ATPASE"/>
    <property type="match status" value="1"/>
</dbReference>
<keyword evidence="12" id="KW-0333">Golgi apparatus</keyword>
<evidence type="ECO:0000256" key="20">
    <source>
        <dbReference type="SAM" id="MobiDB-lite"/>
    </source>
</evidence>
<feature type="domain" description="P-type ATPase N-terminal" evidence="22">
    <location>
        <begin position="87"/>
        <end position="144"/>
    </location>
</feature>
<evidence type="ECO:0000256" key="9">
    <source>
        <dbReference type="ARBA" id="ARBA00022842"/>
    </source>
</evidence>
<dbReference type="STRING" id="328815.ENSMVIP00005022667"/>
<feature type="binding site" evidence="17">
    <location>
        <position position="834"/>
    </location>
    <ligand>
        <name>ATP</name>
        <dbReference type="ChEBI" id="CHEBI:30616"/>
    </ligand>
</feature>
<keyword evidence="25" id="KW-1185">Reference proteome</keyword>
<dbReference type="NCBIfam" id="TIGR01652">
    <property type="entry name" value="ATPase-Plipid"/>
    <property type="match status" value="1"/>
</dbReference>
<comment type="subcellular location">
    <subcellularLocation>
        <location evidence="2">Golgi apparatus</location>
        <location evidence="2">trans-Golgi network membrane</location>
        <topology evidence="2">Multi-pass membrane protein</topology>
    </subcellularLocation>
    <subcellularLocation>
        <location evidence="19">Membrane</location>
        <topology evidence="19">Multi-pass membrane protein</topology>
    </subcellularLocation>
</comment>
<feature type="binding site" evidence="18">
    <location>
        <position position="834"/>
    </location>
    <ligand>
        <name>Mg(2+)</name>
        <dbReference type="ChEBI" id="CHEBI:18420"/>
    </ligand>
</feature>
<dbReference type="Pfam" id="PF00122">
    <property type="entry name" value="E1-E2_ATPase"/>
    <property type="match status" value="1"/>
</dbReference>
<feature type="binding site" evidence="17">
    <location>
        <position position="423"/>
    </location>
    <ligand>
        <name>ATP</name>
        <dbReference type="ChEBI" id="CHEBI:30616"/>
    </ligand>
</feature>
<feature type="non-terminal residue" evidence="24">
    <location>
        <position position="1103"/>
    </location>
</feature>
<feature type="region of interest" description="Disordered" evidence="20">
    <location>
        <begin position="467"/>
        <end position="491"/>
    </location>
</feature>
<dbReference type="EC" id="7.6.2.1" evidence="19"/>
<dbReference type="Pfam" id="PF00702">
    <property type="entry name" value="Hydrolase"/>
    <property type="match status" value="1"/>
</dbReference>
<keyword evidence="14 19" id="KW-0472">Membrane</keyword>
<evidence type="ECO:0000313" key="25">
    <source>
        <dbReference type="Proteomes" id="UP000053258"/>
    </source>
</evidence>
<dbReference type="SUPFAM" id="SSF81665">
    <property type="entry name" value="Calcium ATPase, transmembrane domain M"/>
    <property type="match status" value="1"/>
</dbReference>
<keyword evidence="6 18" id="KW-0479">Metal-binding</keyword>
<dbReference type="Gene3D" id="3.40.1110.10">
    <property type="entry name" value="Calcium-transporting ATPase, cytoplasmic domain N"/>
    <property type="match status" value="1"/>
</dbReference>
<comment type="cofactor">
    <cofactor evidence="1 18">
        <name>Mg(2+)</name>
        <dbReference type="ChEBI" id="CHEBI:18420"/>
    </cofactor>
</comment>
<feature type="binding site" evidence="17">
    <location>
        <position position="804"/>
    </location>
    <ligand>
        <name>ATP</name>
        <dbReference type="ChEBI" id="CHEBI:30616"/>
    </ligand>
</feature>
<keyword evidence="8 17" id="KW-0067">ATP-binding</keyword>
<evidence type="ECO:0000256" key="13">
    <source>
        <dbReference type="ARBA" id="ARBA00023055"/>
    </source>
</evidence>
<dbReference type="EMBL" id="KL670090">
    <property type="protein sequence ID" value="KFW78264.1"/>
    <property type="molecule type" value="Genomic_DNA"/>
</dbReference>
<evidence type="ECO:0000259" key="21">
    <source>
        <dbReference type="Pfam" id="PF00122"/>
    </source>
</evidence>
<keyword evidence="10 19" id="KW-1278">Translocase</keyword>
<dbReference type="CDD" id="cd07541">
    <property type="entry name" value="P-type_ATPase_APLT_Neo1-like"/>
    <property type="match status" value="1"/>
</dbReference>
<feature type="non-terminal residue" evidence="24">
    <location>
        <position position="1"/>
    </location>
</feature>
<proteinExistence type="inferred from homology"/>
<evidence type="ECO:0000256" key="15">
    <source>
        <dbReference type="ARBA" id="ARBA00034036"/>
    </source>
</evidence>
<dbReference type="AlphaFoldDB" id="A0A093S5S4"/>
<dbReference type="FunFam" id="3.40.50.1000:FF:000009">
    <property type="entry name" value="Phospholipid-transporting ATPase"/>
    <property type="match status" value="1"/>
</dbReference>
<dbReference type="Proteomes" id="UP000053258">
    <property type="component" value="Unassembled WGS sequence"/>
</dbReference>
<dbReference type="SUPFAM" id="SSF56784">
    <property type="entry name" value="HAD-like"/>
    <property type="match status" value="1"/>
</dbReference>
<evidence type="ECO:0000256" key="4">
    <source>
        <dbReference type="ARBA" id="ARBA00022448"/>
    </source>
</evidence>
<dbReference type="GO" id="GO:0005886">
    <property type="term" value="C:plasma membrane"/>
    <property type="evidence" value="ECO:0007669"/>
    <property type="project" value="TreeGrafter"/>
</dbReference>
<dbReference type="PRINTS" id="PR00119">
    <property type="entry name" value="CATATPASE"/>
</dbReference>
<dbReference type="OrthoDB" id="377733at2759"/>
<dbReference type="InterPro" id="IPR023298">
    <property type="entry name" value="ATPase_P-typ_TM_dom_sf"/>
</dbReference>
<feature type="domain" description="P-type ATPase A" evidence="21">
    <location>
        <begin position="185"/>
        <end position="319"/>
    </location>
</feature>
<feature type="domain" description="P-type ATPase C-terminal" evidence="23">
    <location>
        <begin position="857"/>
        <end position="1095"/>
    </location>
</feature>
<keyword evidence="5 19" id="KW-0812">Transmembrane</keyword>
<dbReference type="GO" id="GO:0006890">
    <property type="term" value="P:retrograde vesicle-mediated transport, Golgi to endoplasmic reticulum"/>
    <property type="evidence" value="ECO:0007669"/>
    <property type="project" value="TreeGrafter"/>
</dbReference>
<dbReference type="InterPro" id="IPR059000">
    <property type="entry name" value="ATPase_P-type_domA"/>
</dbReference>
<feature type="transmembrane region" description="Helical" evidence="19">
    <location>
        <begin position="141"/>
        <end position="160"/>
    </location>
</feature>
<evidence type="ECO:0000256" key="6">
    <source>
        <dbReference type="ARBA" id="ARBA00022723"/>
    </source>
</evidence>
<feature type="binding site" evidence="17">
    <location>
        <position position="722"/>
    </location>
    <ligand>
        <name>ATP</name>
        <dbReference type="ChEBI" id="CHEBI:30616"/>
    </ligand>
</feature>
<dbReference type="Gene3D" id="3.40.50.1000">
    <property type="entry name" value="HAD superfamily/HAD-like"/>
    <property type="match status" value="1"/>
</dbReference>
<feature type="binding site" evidence="18">
    <location>
        <position position="830"/>
    </location>
    <ligand>
        <name>Mg(2+)</name>
        <dbReference type="ChEBI" id="CHEBI:18420"/>
    </ligand>
</feature>
<dbReference type="GO" id="GO:0005768">
    <property type="term" value="C:endosome"/>
    <property type="evidence" value="ECO:0007669"/>
    <property type="project" value="TreeGrafter"/>
</dbReference>
<dbReference type="GO" id="GO:0006897">
    <property type="term" value="P:endocytosis"/>
    <property type="evidence" value="ECO:0007669"/>
    <property type="project" value="TreeGrafter"/>
</dbReference>
<dbReference type="GO" id="GO:0140326">
    <property type="term" value="F:ATPase-coupled intramembrane lipid transporter activity"/>
    <property type="evidence" value="ECO:0007669"/>
    <property type="project" value="UniProtKB-EC"/>
</dbReference>
<dbReference type="Pfam" id="PF16212">
    <property type="entry name" value="PhoLip_ATPase_C"/>
    <property type="match status" value="1"/>
</dbReference>
<feature type="transmembrane region" description="Helical" evidence="19">
    <location>
        <begin position="891"/>
        <end position="913"/>
    </location>
</feature>
<evidence type="ECO:0000256" key="16">
    <source>
        <dbReference type="PIRSR" id="PIRSR606539-1"/>
    </source>
</evidence>
<sequence length="1103" mass="124807">RYQVEDESSHLDEMPLMMSEEGFENDESDYHTLPRARISQRRRGLEWFICGGWKFLCTSCSDWLISFCRRKKELKARTVWLGCPEKCEEKYPKNAIKNQKYNIFTFIPGVLYEQFKFFLNLYFLVVSCSQFVPALKIGYLYTYWAPLGFVLTVTVVREAVDEFRRYKRDKEMNSQLYSKLTVRGKVQVKSSDIQVGDLIIVEKNQRIPSDMVFLRTSEKTGSCFIRTDQLDGETDWKLKVAVSCTQRLPALGDLFSINAYVYAQKPQLDIHSFEGTFTREDSDPAVHESLSIENTLWASTVVASGTVIGVVIYTGKETRSVMNTSNPKNKVRNCLRFACSRVTRGILKRASSFIFLVITFTLPNIHTDYGINFLCSLRVNLDMGKAAYGWMIMKDDNIPGTVVRTSTIPEELGRLVYLLTDKTVSLFSPFTVYLFSLHIFQLSSGSVTEMQGEEPTVMYHFLRKVHSQNSGNSTSSTPSRKPQSSAPKVRKSVSSRIHEAVKAIALCHNVTPVYESRAGVSAETEYAEVDQDFSDENRTYQASSPDEVTLVQWTESVGLTLVNRDLTSMQLKTPGGHILTYYILQIFPFTSESKRMGIIVRDESSGEITFYMKGADVAMSTIVQYNDWLEEECGNMAREGLRTLVVAKKSLTEEQYQDFESRYNQAKLSIHDRNLKVAAVVESLEREMELLCLTGVEDQLQADVRPTLEMLRNAGIKIWMLTGDKLETATCIAKSSHLVSRTQDIHIFRPVATRGEAHLELNAFRRKHDCALVISGDSLEVCLKYYEHEFVELSCQCPAVVCCRCSPTQKAHIVKLLQHHTGKRTCAIGDGGNDVSMIQAADCGIGIEGKEGKQASLAADFSITQFKHIGRLLMVHGRNSYKRSAALGQFVMHRGLIISTMQAVFSSVFYFASVPLYQGFLMVGYATIYTMFPVFSLVLDQDVKPEMALLYPELYKDLTKGRSLSFKTFLIWVLISIYQGGILMYGALLLFESEFVHVVAISFTALILTELLMVALTIRTWHWLMVVAEFLSLGCYVASLAFLNEYFGIGRVSFGAFLDVAFITTVTFLWKVSAITVVSCLPLYILKYLKRKFSPPSYSKLTS</sequence>
<gene>
    <name evidence="24" type="ORF">N305_01749</name>
</gene>
<feature type="transmembrane region" description="Helical" evidence="19">
    <location>
        <begin position="919"/>
        <end position="939"/>
    </location>
</feature>
<name>A0A093S5S4_9PASS</name>
<dbReference type="GO" id="GO:0000287">
    <property type="term" value="F:magnesium ion binding"/>
    <property type="evidence" value="ECO:0007669"/>
    <property type="project" value="UniProtKB-UniRule"/>
</dbReference>
<feature type="binding site" evidence="17">
    <location>
        <position position="642"/>
    </location>
    <ligand>
        <name>ATP</name>
        <dbReference type="ChEBI" id="CHEBI:30616"/>
    </ligand>
</feature>
<feature type="binding site" evidence="18">
    <location>
        <position position="423"/>
    </location>
    <ligand>
        <name>Mg(2+)</name>
        <dbReference type="ChEBI" id="CHEBI:18420"/>
    </ligand>
</feature>
<dbReference type="GO" id="GO:0016887">
    <property type="term" value="F:ATP hydrolysis activity"/>
    <property type="evidence" value="ECO:0007669"/>
    <property type="project" value="InterPro"/>
</dbReference>
<protein>
    <recommendedName>
        <fullName evidence="19">Phospholipid-transporting ATPase</fullName>
        <ecNumber evidence="19">7.6.2.1</ecNumber>
    </recommendedName>
</protein>
<evidence type="ECO:0000256" key="14">
    <source>
        <dbReference type="ARBA" id="ARBA00023136"/>
    </source>
</evidence>
<dbReference type="SUPFAM" id="SSF81660">
    <property type="entry name" value="Metal cation-transporting ATPase, ATP-binding domain N"/>
    <property type="match status" value="1"/>
</dbReference>
<dbReference type="GO" id="GO:0005802">
    <property type="term" value="C:trans-Golgi network"/>
    <property type="evidence" value="ECO:0007669"/>
    <property type="project" value="TreeGrafter"/>
</dbReference>
<reference evidence="24 25" key="1">
    <citation type="submission" date="2014-06" db="EMBL/GenBank/DDBJ databases">
        <title>Genome evolution of avian class.</title>
        <authorList>
            <person name="Zhang G."/>
            <person name="Li C."/>
        </authorList>
    </citation>
    <scope>NUCLEOTIDE SEQUENCE [LARGE SCALE GENOMIC DNA]</scope>
    <source>
        <strain evidence="24">BGI_N305</strain>
    </source>
</reference>
<comment type="catalytic activity">
    <reaction evidence="15 19">
        <text>ATP + H2O + phospholipidSide 1 = ADP + phosphate + phospholipidSide 2.</text>
        <dbReference type="EC" id="7.6.2.1"/>
    </reaction>
</comment>
<evidence type="ECO:0000256" key="12">
    <source>
        <dbReference type="ARBA" id="ARBA00023034"/>
    </source>
</evidence>
<feature type="compositionally biased region" description="Polar residues" evidence="20">
    <location>
        <begin position="467"/>
        <end position="486"/>
    </location>
</feature>
<feature type="binding site" evidence="17">
    <location>
        <position position="810"/>
    </location>
    <ligand>
        <name>ATP</name>
        <dbReference type="ChEBI" id="CHEBI:30616"/>
    </ligand>
</feature>
<dbReference type="InterPro" id="IPR023214">
    <property type="entry name" value="HAD_sf"/>
</dbReference>
<evidence type="ECO:0000256" key="5">
    <source>
        <dbReference type="ARBA" id="ARBA00022692"/>
    </source>
</evidence>
<feature type="binding site" evidence="18">
    <location>
        <position position="421"/>
    </location>
    <ligand>
        <name>Mg(2+)</name>
        <dbReference type="ChEBI" id="CHEBI:18420"/>
    </ligand>
</feature>
<evidence type="ECO:0000256" key="18">
    <source>
        <dbReference type="PIRSR" id="PIRSR606539-3"/>
    </source>
</evidence>
<dbReference type="InterPro" id="IPR001757">
    <property type="entry name" value="P_typ_ATPase"/>
</dbReference>
<dbReference type="SUPFAM" id="SSF81653">
    <property type="entry name" value="Calcium ATPase, transduction domain A"/>
    <property type="match status" value="1"/>
</dbReference>
<dbReference type="InterPro" id="IPR032631">
    <property type="entry name" value="P-type_ATPase_N"/>
</dbReference>